<name>A0ABQ9HCN6_9NEOP</name>
<evidence type="ECO:0000313" key="2">
    <source>
        <dbReference type="Proteomes" id="UP001159363"/>
    </source>
</evidence>
<dbReference type="Gene3D" id="3.30.420.10">
    <property type="entry name" value="Ribonuclease H-like superfamily/Ribonuclease H"/>
    <property type="match status" value="1"/>
</dbReference>
<keyword evidence="2" id="KW-1185">Reference proteome</keyword>
<dbReference type="SUPFAM" id="SSF53098">
    <property type="entry name" value="Ribonuclease H-like"/>
    <property type="match status" value="1"/>
</dbReference>
<reference evidence="1 2" key="1">
    <citation type="submission" date="2023-02" db="EMBL/GenBank/DDBJ databases">
        <title>LHISI_Scaffold_Assembly.</title>
        <authorList>
            <person name="Stuart O.P."/>
            <person name="Cleave R."/>
            <person name="Magrath M.J.L."/>
            <person name="Mikheyev A.S."/>
        </authorList>
    </citation>
    <scope>NUCLEOTIDE SEQUENCE [LARGE SCALE GENOMIC DNA]</scope>
    <source>
        <strain evidence="1">Daus_M_001</strain>
        <tissue evidence="1">Leg muscle</tissue>
    </source>
</reference>
<accession>A0ABQ9HCN6</accession>
<dbReference type="InterPro" id="IPR012337">
    <property type="entry name" value="RNaseH-like_sf"/>
</dbReference>
<gene>
    <name evidence="1" type="ORF">PR048_018544</name>
</gene>
<protein>
    <submittedName>
        <fullName evidence="1">Uncharacterized protein</fullName>
    </submittedName>
</protein>
<organism evidence="1 2">
    <name type="scientific">Dryococelus australis</name>
    <dbReference type="NCBI Taxonomy" id="614101"/>
    <lineage>
        <taxon>Eukaryota</taxon>
        <taxon>Metazoa</taxon>
        <taxon>Ecdysozoa</taxon>
        <taxon>Arthropoda</taxon>
        <taxon>Hexapoda</taxon>
        <taxon>Insecta</taxon>
        <taxon>Pterygota</taxon>
        <taxon>Neoptera</taxon>
        <taxon>Polyneoptera</taxon>
        <taxon>Phasmatodea</taxon>
        <taxon>Verophasmatodea</taxon>
        <taxon>Anareolatae</taxon>
        <taxon>Phasmatidae</taxon>
        <taxon>Eurycanthinae</taxon>
        <taxon>Dryococelus</taxon>
    </lineage>
</organism>
<dbReference type="InterPro" id="IPR036397">
    <property type="entry name" value="RNaseH_sf"/>
</dbReference>
<evidence type="ECO:0000313" key="1">
    <source>
        <dbReference type="EMBL" id="KAJ8882056.1"/>
    </source>
</evidence>
<proteinExistence type="predicted"/>
<comment type="caution">
    <text evidence="1">The sequence shown here is derived from an EMBL/GenBank/DDBJ whole genome shotgun (WGS) entry which is preliminary data.</text>
</comment>
<sequence>MIRGHETCDKTVALIQELFRNGCGLVGITNWPKARNPKAVGKYVATVANRASTEECVRVSLHFVWSEYFYQLCIFLTQEIHEVSRDMLFGVFGSPAYIVCGSAVNLVSTDMKEFMFCWGVKLVFIAPHHPQANAVERYYRNSKRCYKMYLCRAVIWQKAPAHPCECMVIKFAGIGICEFKNMEKLREKVTQNLKEYHK</sequence>
<dbReference type="EMBL" id="JARBHB010000006">
    <property type="protein sequence ID" value="KAJ8882056.1"/>
    <property type="molecule type" value="Genomic_DNA"/>
</dbReference>
<dbReference type="Proteomes" id="UP001159363">
    <property type="component" value="Chromosome 5"/>
</dbReference>